<dbReference type="Gene3D" id="3.30.200.20">
    <property type="entry name" value="Phosphorylase Kinase, domain 1"/>
    <property type="match status" value="1"/>
</dbReference>
<keyword evidence="2" id="KW-0723">Serine/threonine-protein kinase</keyword>
<dbReference type="GO" id="GO:0005634">
    <property type="term" value="C:nucleus"/>
    <property type="evidence" value="ECO:0007669"/>
    <property type="project" value="TreeGrafter"/>
</dbReference>
<evidence type="ECO:0000256" key="7">
    <source>
        <dbReference type="ARBA" id="ARBA00047899"/>
    </source>
</evidence>
<dbReference type="GeneID" id="85306698"/>
<comment type="caution">
    <text evidence="10">The sequence shown here is derived from an EMBL/GenBank/DDBJ whole genome shotgun (WGS) entry which is preliminary data.</text>
</comment>
<dbReference type="SUPFAM" id="SSF56112">
    <property type="entry name" value="Protein kinase-like (PK-like)"/>
    <property type="match status" value="1"/>
</dbReference>
<keyword evidence="11" id="KW-1185">Reference proteome</keyword>
<evidence type="ECO:0000256" key="9">
    <source>
        <dbReference type="PROSITE-ProRule" id="PRU10141"/>
    </source>
</evidence>
<dbReference type="AlphaFoldDB" id="A0AAJ0C561"/>
<dbReference type="Proteomes" id="UP001244011">
    <property type="component" value="Unassembled WGS sequence"/>
</dbReference>
<evidence type="ECO:0000256" key="3">
    <source>
        <dbReference type="ARBA" id="ARBA00022679"/>
    </source>
</evidence>
<sequence>MSKATYMDSTDLSSLRYRHSNVSAEDLEKYCKGGCCPIDIGDEIADGRFKIVHKLGFGGFSTVWLARDRTKERYVAFKVIVADHSD</sequence>
<proteinExistence type="predicted"/>
<evidence type="ECO:0000313" key="11">
    <source>
        <dbReference type="Proteomes" id="UP001244011"/>
    </source>
</evidence>
<evidence type="ECO:0000256" key="5">
    <source>
        <dbReference type="ARBA" id="ARBA00022777"/>
    </source>
</evidence>
<reference evidence="10" key="1">
    <citation type="submission" date="2023-06" db="EMBL/GenBank/DDBJ databases">
        <title>Genome-scale phylogeny and comparative genomics of the fungal order Sordariales.</title>
        <authorList>
            <consortium name="Lawrence Berkeley National Laboratory"/>
            <person name="Hensen N."/>
            <person name="Bonometti L."/>
            <person name="Westerberg I."/>
            <person name="Brannstrom I.O."/>
            <person name="Guillou S."/>
            <person name="Cros-Aarteil S."/>
            <person name="Calhoun S."/>
            <person name="Haridas S."/>
            <person name="Kuo A."/>
            <person name="Mondo S."/>
            <person name="Pangilinan J."/>
            <person name="Riley R."/>
            <person name="Labutti K."/>
            <person name="Andreopoulos B."/>
            <person name="Lipzen A."/>
            <person name="Chen C."/>
            <person name="Yanf M."/>
            <person name="Daum C."/>
            <person name="Ng V."/>
            <person name="Clum A."/>
            <person name="Steindorff A."/>
            <person name="Ohm R."/>
            <person name="Martin F."/>
            <person name="Silar P."/>
            <person name="Natvig D."/>
            <person name="Lalanne C."/>
            <person name="Gautier V."/>
            <person name="Ament-Velasquez S.L."/>
            <person name="Kruys A."/>
            <person name="Hutchinson M.I."/>
            <person name="Powell A.J."/>
            <person name="Barry K."/>
            <person name="Miller A.N."/>
            <person name="Grigoriev I.V."/>
            <person name="Debuchy R."/>
            <person name="Gladieux P."/>
            <person name="Thoren M.H."/>
            <person name="Johannesson H."/>
        </authorList>
    </citation>
    <scope>NUCLEOTIDE SEQUENCE</scope>
    <source>
        <strain evidence="10">8032-3</strain>
    </source>
</reference>
<evidence type="ECO:0000256" key="8">
    <source>
        <dbReference type="ARBA" id="ARBA00048679"/>
    </source>
</evidence>
<name>A0AAJ0C561_9PEZI</name>
<gene>
    <name evidence="10" type="ORF">QBC33DRAFT_313064</name>
</gene>
<dbReference type="GO" id="GO:0005737">
    <property type="term" value="C:cytoplasm"/>
    <property type="evidence" value="ECO:0007669"/>
    <property type="project" value="TreeGrafter"/>
</dbReference>
<comment type="catalytic activity">
    <reaction evidence="8">
        <text>L-seryl-[protein] + ATP = O-phospho-L-seryl-[protein] + ADP + H(+)</text>
        <dbReference type="Rhea" id="RHEA:17989"/>
        <dbReference type="Rhea" id="RHEA-COMP:9863"/>
        <dbReference type="Rhea" id="RHEA-COMP:11604"/>
        <dbReference type="ChEBI" id="CHEBI:15378"/>
        <dbReference type="ChEBI" id="CHEBI:29999"/>
        <dbReference type="ChEBI" id="CHEBI:30616"/>
        <dbReference type="ChEBI" id="CHEBI:83421"/>
        <dbReference type="ChEBI" id="CHEBI:456216"/>
        <dbReference type="EC" id="2.7.11.1"/>
    </reaction>
</comment>
<evidence type="ECO:0000313" key="10">
    <source>
        <dbReference type="EMBL" id="KAK1770146.1"/>
    </source>
</evidence>
<organism evidence="10 11">
    <name type="scientific">Phialemonium atrogriseum</name>
    <dbReference type="NCBI Taxonomy" id="1093897"/>
    <lineage>
        <taxon>Eukaryota</taxon>
        <taxon>Fungi</taxon>
        <taxon>Dikarya</taxon>
        <taxon>Ascomycota</taxon>
        <taxon>Pezizomycotina</taxon>
        <taxon>Sordariomycetes</taxon>
        <taxon>Sordariomycetidae</taxon>
        <taxon>Cephalothecales</taxon>
        <taxon>Cephalothecaceae</taxon>
        <taxon>Phialemonium</taxon>
    </lineage>
</organism>
<dbReference type="GO" id="GO:0005524">
    <property type="term" value="F:ATP binding"/>
    <property type="evidence" value="ECO:0007669"/>
    <property type="project" value="UniProtKB-UniRule"/>
</dbReference>
<accession>A0AAJ0C561</accession>
<comment type="catalytic activity">
    <reaction evidence="7">
        <text>L-threonyl-[protein] + ATP = O-phospho-L-threonyl-[protein] + ADP + H(+)</text>
        <dbReference type="Rhea" id="RHEA:46608"/>
        <dbReference type="Rhea" id="RHEA-COMP:11060"/>
        <dbReference type="Rhea" id="RHEA-COMP:11605"/>
        <dbReference type="ChEBI" id="CHEBI:15378"/>
        <dbReference type="ChEBI" id="CHEBI:30013"/>
        <dbReference type="ChEBI" id="CHEBI:30616"/>
        <dbReference type="ChEBI" id="CHEBI:61977"/>
        <dbReference type="ChEBI" id="CHEBI:456216"/>
        <dbReference type="EC" id="2.7.11.1"/>
    </reaction>
</comment>
<keyword evidence="3" id="KW-0808">Transferase</keyword>
<protein>
    <recommendedName>
        <fullName evidence="1">non-specific serine/threonine protein kinase</fullName>
        <ecNumber evidence="1">2.7.11.1</ecNumber>
    </recommendedName>
</protein>
<dbReference type="InterPro" id="IPR011009">
    <property type="entry name" value="Kinase-like_dom_sf"/>
</dbReference>
<dbReference type="InterPro" id="IPR051334">
    <property type="entry name" value="SRPK"/>
</dbReference>
<dbReference type="PROSITE" id="PS00107">
    <property type="entry name" value="PROTEIN_KINASE_ATP"/>
    <property type="match status" value="1"/>
</dbReference>
<evidence type="ECO:0000256" key="1">
    <source>
        <dbReference type="ARBA" id="ARBA00012513"/>
    </source>
</evidence>
<dbReference type="GO" id="GO:0050684">
    <property type="term" value="P:regulation of mRNA processing"/>
    <property type="evidence" value="ECO:0007669"/>
    <property type="project" value="TreeGrafter"/>
</dbReference>
<evidence type="ECO:0000256" key="4">
    <source>
        <dbReference type="ARBA" id="ARBA00022741"/>
    </source>
</evidence>
<dbReference type="RefSeq" id="XP_060286359.1">
    <property type="nucleotide sequence ID" value="XM_060423511.1"/>
</dbReference>
<dbReference type="InterPro" id="IPR017441">
    <property type="entry name" value="Protein_kinase_ATP_BS"/>
</dbReference>
<evidence type="ECO:0000256" key="2">
    <source>
        <dbReference type="ARBA" id="ARBA00022527"/>
    </source>
</evidence>
<feature type="binding site" evidence="9">
    <location>
        <position position="78"/>
    </location>
    <ligand>
        <name>ATP</name>
        <dbReference type="ChEBI" id="CHEBI:30616"/>
    </ligand>
</feature>
<evidence type="ECO:0000256" key="6">
    <source>
        <dbReference type="ARBA" id="ARBA00022840"/>
    </source>
</evidence>
<dbReference type="GO" id="GO:0000245">
    <property type="term" value="P:spliceosomal complex assembly"/>
    <property type="evidence" value="ECO:0007669"/>
    <property type="project" value="TreeGrafter"/>
</dbReference>
<dbReference type="PANTHER" id="PTHR47634:SF9">
    <property type="entry name" value="PROTEIN KINASE DOMAIN-CONTAINING PROTEIN-RELATED"/>
    <property type="match status" value="1"/>
</dbReference>
<dbReference type="EMBL" id="MU839001">
    <property type="protein sequence ID" value="KAK1770146.1"/>
    <property type="molecule type" value="Genomic_DNA"/>
</dbReference>
<dbReference type="GO" id="GO:0004674">
    <property type="term" value="F:protein serine/threonine kinase activity"/>
    <property type="evidence" value="ECO:0007669"/>
    <property type="project" value="UniProtKB-KW"/>
</dbReference>
<keyword evidence="4 9" id="KW-0547">Nucleotide-binding</keyword>
<dbReference type="EC" id="2.7.11.1" evidence="1"/>
<dbReference type="PANTHER" id="PTHR47634">
    <property type="entry name" value="PROTEIN KINASE DOMAIN-CONTAINING PROTEIN-RELATED"/>
    <property type="match status" value="1"/>
</dbReference>
<keyword evidence="5" id="KW-0418">Kinase</keyword>
<keyword evidence="6 9" id="KW-0067">ATP-binding</keyword>